<dbReference type="RefSeq" id="WP_373391726.1">
    <property type="nucleotide sequence ID" value="NZ_JBCFQJ010000009.1"/>
</dbReference>
<name>A0ABV4TMQ9_9FLAO</name>
<dbReference type="Gene3D" id="3.20.20.70">
    <property type="entry name" value="Aldolase class I"/>
    <property type="match status" value="1"/>
</dbReference>
<protein>
    <submittedName>
        <fullName evidence="5">FMN-binding glutamate synthase family protein</fullName>
        <ecNumber evidence="5">1.4.-.-</ecNumber>
    </submittedName>
</protein>
<dbReference type="InterPro" id="IPR002932">
    <property type="entry name" value="Glu_synthdom"/>
</dbReference>
<proteinExistence type="inferred from homology"/>
<evidence type="ECO:0000259" key="4">
    <source>
        <dbReference type="Pfam" id="PF01645"/>
    </source>
</evidence>
<dbReference type="InterPro" id="IPR024188">
    <property type="entry name" value="GltB"/>
</dbReference>
<feature type="domain" description="Glutamate synthase" evidence="4">
    <location>
        <begin position="125"/>
        <end position="467"/>
    </location>
</feature>
<gene>
    <name evidence="5" type="ORF">AAGV33_09425</name>
</gene>
<reference evidence="5 6" key="1">
    <citation type="submission" date="2024-04" db="EMBL/GenBank/DDBJ databases">
        <title>New Clade of Flavobacterium.</title>
        <authorList>
            <person name="Matos L."/>
            <person name="Proenca D.N."/>
            <person name="Fransisco R.M."/>
            <person name="Chung A.P."/>
            <person name="Maccario L."/>
            <person name="Sorensen S.J."/>
            <person name="Morais P.V."/>
        </authorList>
    </citation>
    <scope>NUCLEOTIDE SEQUENCE [LARGE SCALE GENOMIC DNA]</scope>
    <source>
        <strain evidence="5 6">FBOR7N2.3</strain>
    </source>
</reference>
<dbReference type="EC" id="1.4.-.-" evidence="5"/>
<dbReference type="Pfam" id="PF01645">
    <property type="entry name" value="Glu_synthase"/>
    <property type="match status" value="1"/>
</dbReference>
<dbReference type="Proteomes" id="UP001574170">
    <property type="component" value="Unassembled WGS sequence"/>
</dbReference>
<dbReference type="InterPro" id="IPR013785">
    <property type="entry name" value="Aldolase_TIM"/>
</dbReference>
<comment type="caution">
    <text evidence="5">The sequence shown here is derived from an EMBL/GenBank/DDBJ whole genome shotgun (WGS) entry which is preliminary data.</text>
</comment>
<organism evidence="5 6">
    <name type="scientific">Flavobacterium magnesitis</name>
    <dbReference type="NCBI Taxonomy" id="3138077"/>
    <lineage>
        <taxon>Bacteria</taxon>
        <taxon>Pseudomonadati</taxon>
        <taxon>Bacteroidota</taxon>
        <taxon>Flavobacteriia</taxon>
        <taxon>Flavobacteriales</taxon>
        <taxon>Flavobacteriaceae</taxon>
        <taxon>Flavobacterium</taxon>
    </lineage>
</organism>
<feature type="transmembrane region" description="Helical" evidence="3">
    <location>
        <begin position="28"/>
        <end position="45"/>
    </location>
</feature>
<keyword evidence="3" id="KW-0472">Membrane</keyword>
<accession>A0ABV4TMQ9</accession>
<comment type="similarity">
    <text evidence="1 2">Belongs to the glutamate synthase family.</text>
</comment>
<evidence type="ECO:0000313" key="6">
    <source>
        <dbReference type="Proteomes" id="UP001574170"/>
    </source>
</evidence>
<keyword evidence="3" id="KW-1133">Transmembrane helix</keyword>
<keyword evidence="6" id="KW-1185">Reference proteome</keyword>
<dbReference type="PANTHER" id="PTHR43819">
    <property type="entry name" value="ARCHAEAL-TYPE GLUTAMATE SYNTHASE [NADPH]"/>
    <property type="match status" value="1"/>
</dbReference>
<evidence type="ECO:0000313" key="5">
    <source>
        <dbReference type="EMBL" id="MFA9194630.1"/>
    </source>
</evidence>
<dbReference type="PANTHER" id="PTHR43819:SF1">
    <property type="entry name" value="ARCHAEAL-TYPE GLUTAMATE SYNTHASE [NADPH]"/>
    <property type="match status" value="1"/>
</dbReference>
<evidence type="ECO:0000256" key="2">
    <source>
        <dbReference type="PIRNR" id="PIRNR006429"/>
    </source>
</evidence>
<dbReference type="EMBL" id="JBCFQK010000012">
    <property type="protein sequence ID" value="MFA9194630.1"/>
    <property type="molecule type" value="Genomic_DNA"/>
</dbReference>
<evidence type="ECO:0000256" key="1">
    <source>
        <dbReference type="ARBA" id="ARBA00009716"/>
    </source>
</evidence>
<dbReference type="PIRSF" id="PIRSF006429">
    <property type="entry name" value="GOGAT_lg_2"/>
    <property type="match status" value="1"/>
</dbReference>
<dbReference type="GO" id="GO:0016491">
    <property type="term" value="F:oxidoreductase activity"/>
    <property type="evidence" value="ECO:0007669"/>
    <property type="project" value="UniProtKB-KW"/>
</dbReference>
<evidence type="ECO:0000256" key="3">
    <source>
        <dbReference type="SAM" id="Phobius"/>
    </source>
</evidence>
<feature type="transmembrane region" description="Helical" evidence="3">
    <location>
        <begin position="5"/>
        <end position="22"/>
    </location>
</feature>
<sequence>MRKQIFIVGISLLAISLFFNYYMETSYLFSVIMIAFISIGFYNSIQKKHAILRNFPIIGYFRYIFESISPEIQQYFIERSTDGKPFSRNQRSLVYQRAKNISSNTPFGTQLDLNHSNYEGIKHSVFPTKVNEELSRVLVGGKDCKQPYSASLLNISAMSFGSLSENAIIALNKGAQRGHFYHNTGEGGLTEFHQNGGDITWQIGTGYFGCRDDRGGFDGVRFAEKANLPEVKMIEIKLSQGAKPGHGGVLPAAKNTEQIAKIRGVIPHTLILSPPSHSAFSNAKELVEFIDRLRQLSNGKPIGFKLCIGQTSEFEAICHEMIAADCYPDFITVDGAEGGTGAAPLEFSDGVGMPFEPALIFVNKTLINLNIRDKIRIIGSGKIISGYSILHAIALGADICNSARGFMFSLGCIQALRCHNNQCPTGVATQDKMLMKGLVVTDKSERVYHFHKNTLHAANELLAAAGKSSYEEVDGSIFMRGDEFTHLSDLYFPNNLGNITTHLKKKEGF</sequence>
<keyword evidence="5" id="KW-0560">Oxidoreductase</keyword>
<keyword evidence="3" id="KW-0812">Transmembrane</keyword>
<dbReference type="CDD" id="cd02808">
    <property type="entry name" value="GltS_FMN"/>
    <property type="match status" value="1"/>
</dbReference>
<dbReference type="SUPFAM" id="SSF51395">
    <property type="entry name" value="FMN-linked oxidoreductases"/>
    <property type="match status" value="1"/>
</dbReference>